<name>A0A1H6G655_9EURY</name>
<keyword evidence="2" id="KW-1185">Reference proteome</keyword>
<dbReference type="AlphaFoldDB" id="A0A1H6G655"/>
<evidence type="ECO:0000313" key="1">
    <source>
        <dbReference type="EMBL" id="SEH18090.1"/>
    </source>
</evidence>
<dbReference type="RefSeq" id="WP_090508350.1">
    <property type="nucleotide sequence ID" value="NZ_FNWL01000006.1"/>
</dbReference>
<proteinExistence type="predicted"/>
<sequence length="367" mass="40447">MSQQKTDIESVTTSFYRKGKTDGLPVVPPTEERVDKMLEGTDLPRDDVIGRLGTREGALTVEKLAVNGVMAGCLPIHMPLLVAGARALADPKSNAIQASVSTGSWAYLFVVNGPIRRALEVNSDTAAFGPGFRTNQTVGRALGLAYKNTARIHPGEKEMATIGNPFKFSLIAGENEERSPWEPLHVERGYDRDDSTITFAAPNNFLQYKFEAGPRGDQEMVESLIRNTPPHMVGLKTETANERYEGAQLEVYYALCPYNAQELEDYTKAEIKEYISENALRRAEEVSGLGGGSARDDGLQSLWRRQFADPDRIKLFVTGGSGRFNAAMGPTLGGPTTKRVELPDDWEALLERYGDELDREWGQPSDD</sequence>
<protein>
    <submittedName>
        <fullName evidence="1">Uncharacterized protein</fullName>
    </submittedName>
</protein>
<gene>
    <name evidence="1" type="ORF">SAMN04487967_3616</name>
</gene>
<accession>A0A1H6G655</accession>
<dbReference type="EMBL" id="FNWL01000006">
    <property type="protein sequence ID" value="SEH18090.1"/>
    <property type="molecule type" value="Genomic_DNA"/>
</dbReference>
<organism evidence="1 2">
    <name type="scientific">Natronorubrum sediminis</name>
    <dbReference type="NCBI Taxonomy" id="640943"/>
    <lineage>
        <taxon>Archaea</taxon>
        <taxon>Methanobacteriati</taxon>
        <taxon>Methanobacteriota</taxon>
        <taxon>Stenosarchaea group</taxon>
        <taxon>Halobacteria</taxon>
        <taxon>Halobacteriales</taxon>
        <taxon>Natrialbaceae</taxon>
        <taxon>Natronorubrum</taxon>
    </lineage>
</organism>
<reference evidence="2" key="1">
    <citation type="submission" date="2016-10" db="EMBL/GenBank/DDBJ databases">
        <authorList>
            <person name="Varghese N."/>
            <person name="Submissions S."/>
        </authorList>
    </citation>
    <scope>NUCLEOTIDE SEQUENCE [LARGE SCALE GENOMIC DNA]</scope>
    <source>
        <strain evidence="2">CGMCC 1.8981</strain>
    </source>
</reference>
<evidence type="ECO:0000313" key="2">
    <source>
        <dbReference type="Proteomes" id="UP000199112"/>
    </source>
</evidence>
<dbReference type="OrthoDB" id="190452at2157"/>
<dbReference type="Proteomes" id="UP000199112">
    <property type="component" value="Unassembled WGS sequence"/>
</dbReference>